<dbReference type="AlphaFoldDB" id="A0A024UNH9"/>
<sequence length="240" mass="27702">MERLAQSHARRQHWPIMPATGLELQTIAPLREAWHRLLGENAKTWWTKAQHAYSEPQRAYHTLLHLATMYDLYHTHRDALALASWQRVFVLAIVFHDIVYDPLSKTNELDSISSFRMFVSDACPSMGSEEIGLVEAMIEATIRHEMPASCNSDAARHVIGSFLDLDLAILSSTNDVYDEYTKQIRMEYIAYSEAEFQQGRAAVLKSFLHRDNLYFTRRFQDEWTAAARANIERELKNLTG</sequence>
<dbReference type="eggNOG" id="ENOG502RZFA">
    <property type="taxonomic scope" value="Eukaryota"/>
</dbReference>
<organism evidence="1">
    <name type="scientific">Aphanomyces invadans</name>
    <dbReference type="NCBI Taxonomy" id="157072"/>
    <lineage>
        <taxon>Eukaryota</taxon>
        <taxon>Sar</taxon>
        <taxon>Stramenopiles</taxon>
        <taxon>Oomycota</taxon>
        <taxon>Saprolegniomycetes</taxon>
        <taxon>Saprolegniales</taxon>
        <taxon>Verrucalvaceae</taxon>
        <taxon>Aphanomyces</taxon>
    </lineage>
</organism>
<dbReference type="EMBL" id="KI913954">
    <property type="protein sequence ID" value="ETW07854.1"/>
    <property type="molecule type" value="Genomic_DNA"/>
</dbReference>
<dbReference type="VEuPathDB" id="FungiDB:H310_02276"/>
<dbReference type="OrthoDB" id="330671at2759"/>
<dbReference type="SUPFAM" id="SSF109604">
    <property type="entry name" value="HD-domain/PDEase-like"/>
    <property type="match status" value="1"/>
</dbReference>
<evidence type="ECO:0000313" key="1">
    <source>
        <dbReference type="EMBL" id="ETW07854.1"/>
    </source>
</evidence>
<accession>A0A024UNH9</accession>
<dbReference type="PANTHER" id="PTHR21174">
    <property type="match status" value="1"/>
</dbReference>
<dbReference type="RefSeq" id="XP_008863947.1">
    <property type="nucleotide sequence ID" value="XM_008865725.1"/>
</dbReference>
<dbReference type="InterPro" id="IPR009218">
    <property type="entry name" value="HD_phosphohydro"/>
</dbReference>
<dbReference type="PANTHER" id="PTHR21174:SF0">
    <property type="entry name" value="HD PHOSPHOHYDROLASE FAMILY PROTEIN-RELATED"/>
    <property type="match status" value="1"/>
</dbReference>
<protein>
    <recommendedName>
        <fullName evidence="2">HD domain-containing protein</fullName>
    </recommendedName>
</protein>
<name>A0A024UNH9_9STRA</name>
<gene>
    <name evidence="1" type="ORF">H310_02276</name>
</gene>
<reference evidence="1" key="1">
    <citation type="submission" date="2013-12" db="EMBL/GenBank/DDBJ databases">
        <title>The Genome Sequence of Aphanomyces invadans NJM9701.</title>
        <authorList>
            <consortium name="The Broad Institute Genomics Platform"/>
            <person name="Russ C."/>
            <person name="Tyler B."/>
            <person name="van West P."/>
            <person name="Dieguez-Uribeondo J."/>
            <person name="Young S.K."/>
            <person name="Zeng Q."/>
            <person name="Gargeya S."/>
            <person name="Fitzgerald M."/>
            <person name="Abouelleil A."/>
            <person name="Alvarado L."/>
            <person name="Chapman S.B."/>
            <person name="Gainer-Dewar J."/>
            <person name="Goldberg J."/>
            <person name="Griggs A."/>
            <person name="Gujja S."/>
            <person name="Hansen M."/>
            <person name="Howarth C."/>
            <person name="Imamovic A."/>
            <person name="Ireland A."/>
            <person name="Larimer J."/>
            <person name="McCowan C."/>
            <person name="Murphy C."/>
            <person name="Pearson M."/>
            <person name="Poon T.W."/>
            <person name="Priest M."/>
            <person name="Roberts A."/>
            <person name="Saif S."/>
            <person name="Shea T."/>
            <person name="Sykes S."/>
            <person name="Wortman J."/>
            <person name="Nusbaum C."/>
            <person name="Birren B."/>
        </authorList>
    </citation>
    <scope>NUCLEOTIDE SEQUENCE [LARGE SCALE GENOMIC DNA]</scope>
    <source>
        <strain evidence="1">NJM9701</strain>
    </source>
</reference>
<dbReference type="GeneID" id="20079326"/>
<proteinExistence type="predicted"/>
<evidence type="ECO:0008006" key="2">
    <source>
        <dbReference type="Google" id="ProtNLM"/>
    </source>
</evidence>